<keyword evidence="4" id="KW-1185">Reference proteome</keyword>
<name>A0AAN8HX62_CHAGU</name>
<dbReference type="EMBL" id="JAURVH010001516">
    <property type="protein sequence ID" value="KAK5931358.1"/>
    <property type="molecule type" value="Genomic_DNA"/>
</dbReference>
<dbReference type="Pfam" id="PF14077">
    <property type="entry name" value="WDR18_C"/>
    <property type="match status" value="1"/>
</dbReference>
<feature type="domain" description="WD repeat-containing protein 18 C-terminal" evidence="2">
    <location>
        <begin position="62"/>
        <end position="109"/>
    </location>
</feature>
<protein>
    <recommendedName>
        <fullName evidence="2">WD repeat-containing protein 18 C-terminal domain-containing protein</fullName>
    </recommendedName>
</protein>
<dbReference type="InterPro" id="IPR026987">
    <property type="entry name" value="WDR18_C"/>
</dbReference>
<organism evidence="3 4">
    <name type="scientific">Champsocephalus gunnari</name>
    <name type="common">Mackerel icefish</name>
    <dbReference type="NCBI Taxonomy" id="52237"/>
    <lineage>
        <taxon>Eukaryota</taxon>
        <taxon>Metazoa</taxon>
        <taxon>Chordata</taxon>
        <taxon>Craniata</taxon>
        <taxon>Vertebrata</taxon>
        <taxon>Euteleostomi</taxon>
        <taxon>Actinopterygii</taxon>
        <taxon>Neopterygii</taxon>
        <taxon>Teleostei</taxon>
        <taxon>Neoteleostei</taxon>
        <taxon>Acanthomorphata</taxon>
        <taxon>Eupercaria</taxon>
        <taxon>Perciformes</taxon>
        <taxon>Notothenioidei</taxon>
        <taxon>Channichthyidae</taxon>
        <taxon>Champsocephalus</taxon>
    </lineage>
</organism>
<evidence type="ECO:0000256" key="1">
    <source>
        <dbReference type="SAM" id="Coils"/>
    </source>
</evidence>
<feature type="coiled-coil region" evidence="1">
    <location>
        <begin position="74"/>
        <end position="101"/>
    </location>
</feature>
<sequence length="110" mass="12318">MAAPANMFLPDSRPAVPLPRFSRHLQASEGGGASEVCVRPALYTQEEELTYMQKADRLNLLMNAVTDKSVYGDGENTKVRVSELEEEVQNLKKVNKDLYEFTSQLLTKPT</sequence>
<comment type="caution">
    <text evidence="3">The sequence shown here is derived from an EMBL/GenBank/DDBJ whole genome shotgun (WGS) entry which is preliminary data.</text>
</comment>
<dbReference type="AlphaFoldDB" id="A0AAN8HX62"/>
<evidence type="ECO:0000313" key="4">
    <source>
        <dbReference type="Proteomes" id="UP001331515"/>
    </source>
</evidence>
<dbReference type="Proteomes" id="UP001331515">
    <property type="component" value="Unassembled WGS sequence"/>
</dbReference>
<accession>A0AAN8HX62</accession>
<reference evidence="3 4" key="1">
    <citation type="journal article" date="2023" name="Mol. Biol. Evol.">
        <title>Genomics of Secondarily Temperate Adaptation in the Only Non-Antarctic Icefish.</title>
        <authorList>
            <person name="Rivera-Colon A.G."/>
            <person name="Rayamajhi N."/>
            <person name="Minhas B.F."/>
            <person name="Madrigal G."/>
            <person name="Bilyk K.T."/>
            <person name="Yoon V."/>
            <person name="Hune M."/>
            <person name="Gregory S."/>
            <person name="Cheng C.H.C."/>
            <person name="Catchen J.M."/>
        </authorList>
    </citation>
    <scope>NUCLEOTIDE SEQUENCE [LARGE SCALE GENOMIC DNA]</scope>
    <source>
        <tissue evidence="3">White muscle</tissue>
    </source>
</reference>
<evidence type="ECO:0000313" key="3">
    <source>
        <dbReference type="EMBL" id="KAK5931358.1"/>
    </source>
</evidence>
<gene>
    <name evidence="3" type="ORF">CgunFtcFv8_027512</name>
</gene>
<evidence type="ECO:0000259" key="2">
    <source>
        <dbReference type="Pfam" id="PF14077"/>
    </source>
</evidence>
<keyword evidence="1" id="KW-0175">Coiled coil</keyword>
<proteinExistence type="predicted"/>